<dbReference type="Gene3D" id="3.30.900.10">
    <property type="entry name" value="HORMA domain"/>
    <property type="match status" value="1"/>
</dbReference>
<dbReference type="SUPFAM" id="SSF56019">
    <property type="entry name" value="The spindle assembly checkpoint protein mad2"/>
    <property type="match status" value="1"/>
</dbReference>
<comment type="subcellular location">
    <subcellularLocation>
        <location evidence="2">Chromosome</location>
    </subcellularLocation>
    <subcellularLocation>
        <location evidence="1">Nucleus</location>
    </subcellularLocation>
</comment>
<dbReference type="PROSITE" id="PS50815">
    <property type="entry name" value="HORMA"/>
    <property type="match status" value="1"/>
</dbReference>
<dbReference type="InterPro" id="IPR003511">
    <property type="entry name" value="HORMA_dom"/>
</dbReference>
<evidence type="ECO:0000256" key="2">
    <source>
        <dbReference type="ARBA" id="ARBA00004286"/>
    </source>
</evidence>
<dbReference type="PANTHER" id="PTHR48225">
    <property type="entry name" value="HORMA DOMAIN-CONTAINING PROTEIN 1"/>
    <property type="match status" value="1"/>
</dbReference>
<feature type="region of interest" description="Disordered" evidence="6">
    <location>
        <begin position="1"/>
        <end position="21"/>
    </location>
</feature>
<evidence type="ECO:0000256" key="6">
    <source>
        <dbReference type="SAM" id="MobiDB-lite"/>
    </source>
</evidence>
<dbReference type="InterPro" id="IPR036570">
    <property type="entry name" value="HORMA_dom_sf"/>
</dbReference>
<dbReference type="EMBL" id="JADGIZ020000044">
    <property type="protein sequence ID" value="KAL2913621.1"/>
    <property type="molecule type" value="Genomic_DNA"/>
</dbReference>
<dbReference type="Proteomes" id="UP001527925">
    <property type="component" value="Unassembled WGS sequence"/>
</dbReference>
<evidence type="ECO:0000259" key="7">
    <source>
        <dbReference type="PROSITE" id="PS50815"/>
    </source>
</evidence>
<evidence type="ECO:0000256" key="4">
    <source>
        <dbReference type="ARBA" id="ARBA00023242"/>
    </source>
</evidence>
<evidence type="ECO:0000313" key="8">
    <source>
        <dbReference type="EMBL" id="KAL2913621.1"/>
    </source>
</evidence>
<name>A0ABR4N2C4_9FUNG</name>
<keyword evidence="4" id="KW-0539">Nucleus</keyword>
<evidence type="ECO:0000313" key="9">
    <source>
        <dbReference type="Proteomes" id="UP001527925"/>
    </source>
</evidence>
<protein>
    <recommendedName>
        <fullName evidence="7">HORMA domain-containing protein</fullName>
    </recommendedName>
</protein>
<evidence type="ECO:0000256" key="3">
    <source>
        <dbReference type="ARBA" id="ARBA00022454"/>
    </source>
</evidence>
<comment type="caution">
    <text evidence="8">The sequence shown here is derived from an EMBL/GenBank/DDBJ whole genome shotgun (WGS) entry which is preliminary data.</text>
</comment>
<gene>
    <name evidence="8" type="ORF">HK105_206923</name>
</gene>
<reference evidence="8 9" key="1">
    <citation type="submission" date="2023-09" db="EMBL/GenBank/DDBJ databases">
        <title>Pangenome analysis of Batrachochytrium dendrobatidis and related Chytrids.</title>
        <authorList>
            <person name="Yacoub M.N."/>
            <person name="Stajich J.E."/>
            <person name="James T.Y."/>
        </authorList>
    </citation>
    <scope>NUCLEOTIDE SEQUENCE [LARGE SCALE GENOMIC DNA]</scope>
    <source>
        <strain evidence="8 9">JEL0888</strain>
    </source>
</reference>
<evidence type="ECO:0000256" key="5">
    <source>
        <dbReference type="ARBA" id="ARBA00023254"/>
    </source>
</evidence>
<dbReference type="Pfam" id="PF02301">
    <property type="entry name" value="HORMA"/>
    <property type="match status" value="1"/>
</dbReference>
<accession>A0ABR4N2C4</accession>
<proteinExistence type="predicted"/>
<dbReference type="PANTHER" id="PTHR48225:SF7">
    <property type="entry name" value="MEIOSIS-SPECIFIC PROTEIN HOP1"/>
    <property type="match status" value="1"/>
</dbReference>
<keyword evidence="9" id="KW-1185">Reference proteome</keyword>
<keyword evidence="3" id="KW-0158">Chromosome</keyword>
<sequence>MATVTQQRQTHPQTQHLQQPTAQQSLTVVRNVLAATVGSITYLRNLFPEDNFKDTKLNGLQLKTLLPNKTPQADKLIAWIDRGCYDALEKQYLRSMVFGIYLDESNPDELCEVYTFSFSYPDKNRWCISLSKDGKEEFSFKTREDITRATCEMLRRLLVLTQTLEPLPARSYLTMKLLYYDEVTPPSYQPPLFRAGQDTPLRIAGDNSIQVDLGRIASPFHS</sequence>
<keyword evidence="5" id="KW-0469">Meiosis</keyword>
<evidence type="ECO:0000256" key="1">
    <source>
        <dbReference type="ARBA" id="ARBA00004123"/>
    </source>
</evidence>
<organism evidence="8 9">
    <name type="scientific">Polyrhizophydium stewartii</name>
    <dbReference type="NCBI Taxonomy" id="2732419"/>
    <lineage>
        <taxon>Eukaryota</taxon>
        <taxon>Fungi</taxon>
        <taxon>Fungi incertae sedis</taxon>
        <taxon>Chytridiomycota</taxon>
        <taxon>Chytridiomycota incertae sedis</taxon>
        <taxon>Chytridiomycetes</taxon>
        <taxon>Rhizophydiales</taxon>
        <taxon>Rhizophydiales incertae sedis</taxon>
        <taxon>Polyrhizophydium</taxon>
    </lineage>
</organism>
<dbReference type="InterPro" id="IPR051294">
    <property type="entry name" value="HORMA_MeioticProgression"/>
</dbReference>
<feature type="domain" description="HORMA" evidence="7">
    <location>
        <begin position="23"/>
        <end position="222"/>
    </location>
</feature>